<proteinExistence type="predicted"/>
<accession>A0A1S3I9F3</accession>
<dbReference type="GeneID" id="106161565"/>
<evidence type="ECO:0000256" key="1">
    <source>
        <dbReference type="SAM" id="MobiDB-lite"/>
    </source>
</evidence>
<evidence type="ECO:0000313" key="3">
    <source>
        <dbReference type="RefSeq" id="XP_013394014.1"/>
    </source>
</evidence>
<dbReference type="RefSeq" id="XP_013394014.1">
    <property type="nucleotide sequence ID" value="XM_013538560.2"/>
</dbReference>
<evidence type="ECO:0000313" key="2">
    <source>
        <dbReference type="Proteomes" id="UP000085678"/>
    </source>
</evidence>
<dbReference type="InterPro" id="IPR008978">
    <property type="entry name" value="HSP20-like_chaperone"/>
</dbReference>
<name>A0A1S3I9F3_LINAN</name>
<reference evidence="3" key="1">
    <citation type="submission" date="2025-08" db="UniProtKB">
        <authorList>
            <consortium name="RefSeq"/>
        </authorList>
    </citation>
    <scope>IDENTIFICATION</scope>
    <source>
        <tissue evidence="3">Gonads</tissue>
    </source>
</reference>
<gene>
    <name evidence="3" type="primary">LOC106161565</name>
</gene>
<feature type="region of interest" description="Disordered" evidence="1">
    <location>
        <begin position="1"/>
        <end position="20"/>
    </location>
</feature>
<protein>
    <submittedName>
        <fullName evidence="3">Uncharacterized protein LOC106161565</fullName>
    </submittedName>
</protein>
<dbReference type="KEGG" id="lak:106161565"/>
<sequence>MADGEDENFSDPYAVSTDEKGPEDYVRVQVVVLGLQAKNTLQGFKMVKKPANFTVDVKYEERSFTLLVFAKDKDKKKNPSLKNCKVHIKKLPDEIIPSDCYYKVDKELITIFLHKAKSRSWERDLATHGLDTYTEEDGVSS</sequence>
<dbReference type="OrthoDB" id="6067941at2759"/>
<dbReference type="InParanoid" id="A0A1S3I9F3"/>
<keyword evidence="2" id="KW-1185">Reference proteome</keyword>
<dbReference type="Proteomes" id="UP000085678">
    <property type="component" value="Unplaced"/>
</dbReference>
<dbReference type="SUPFAM" id="SSF49764">
    <property type="entry name" value="HSP20-like chaperones"/>
    <property type="match status" value="1"/>
</dbReference>
<dbReference type="Gene3D" id="2.60.40.790">
    <property type="match status" value="1"/>
</dbReference>
<organism evidence="2 3">
    <name type="scientific">Lingula anatina</name>
    <name type="common">Brachiopod</name>
    <name type="synonym">Lingula unguis</name>
    <dbReference type="NCBI Taxonomy" id="7574"/>
    <lineage>
        <taxon>Eukaryota</taxon>
        <taxon>Metazoa</taxon>
        <taxon>Spiralia</taxon>
        <taxon>Lophotrochozoa</taxon>
        <taxon>Brachiopoda</taxon>
        <taxon>Linguliformea</taxon>
        <taxon>Lingulata</taxon>
        <taxon>Lingulida</taxon>
        <taxon>Linguloidea</taxon>
        <taxon>Lingulidae</taxon>
        <taxon>Lingula</taxon>
    </lineage>
</organism>
<dbReference type="AlphaFoldDB" id="A0A1S3I9F3"/>